<comment type="similarity">
    <text evidence="2">Belongs to the ABC transporter superfamily. AI-2 autoinducer porter (TC 3.A.1.2.8) family.</text>
</comment>
<keyword evidence="5" id="KW-0813">Transport</keyword>
<dbReference type="Pfam" id="PF00005">
    <property type="entry name" value="ABC_tran"/>
    <property type="match status" value="2"/>
</dbReference>
<keyword evidence="17" id="KW-1185">Reference proteome</keyword>
<dbReference type="SUPFAM" id="SSF52540">
    <property type="entry name" value="P-loop containing nucleoside triphosphate hydrolases"/>
    <property type="match status" value="2"/>
</dbReference>
<dbReference type="GO" id="GO:0005886">
    <property type="term" value="C:plasma membrane"/>
    <property type="evidence" value="ECO:0007669"/>
    <property type="project" value="UniProtKB-SubCell"/>
</dbReference>
<dbReference type="GO" id="GO:0016887">
    <property type="term" value="F:ATP hydrolysis activity"/>
    <property type="evidence" value="ECO:0007669"/>
    <property type="project" value="InterPro"/>
</dbReference>
<dbReference type="PROSITE" id="PS50893">
    <property type="entry name" value="ABC_TRANSPORTER_2"/>
    <property type="match status" value="2"/>
</dbReference>
<evidence type="ECO:0000256" key="4">
    <source>
        <dbReference type="ARBA" id="ARBA00019459"/>
    </source>
</evidence>
<keyword evidence="7" id="KW-0677">Repeat</keyword>
<dbReference type="InterPro" id="IPR017871">
    <property type="entry name" value="ABC_transporter-like_CS"/>
</dbReference>
<evidence type="ECO:0000256" key="1">
    <source>
        <dbReference type="ARBA" id="ARBA00004417"/>
    </source>
</evidence>
<evidence type="ECO:0000256" key="2">
    <source>
        <dbReference type="ARBA" id="ARBA00009404"/>
    </source>
</evidence>
<comment type="subcellular location">
    <subcellularLocation>
        <location evidence="1">Cell inner membrane</location>
        <topology evidence="1">Peripheral membrane protein</topology>
    </subcellularLocation>
</comment>
<comment type="caution">
    <text evidence="16">The sequence shown here is derived from an EMBL/GenBank/DDBJ whole genome shotgun (WGS) entry which is preliminary data.</text>
</comment>
<dbReference type="GO" id="GO:0005524">
    <property type="term" value="F:ATP binding"/>
    <property type="evidence" value="ECO:0007669"/>
    <property type="project" value="UniProtKB-KW"/>
</dbReference>
<keyword evidence="9" id="KW-0067">ATP-binding</keyword>
<evidence type="ECO:0000256" key="6">
    <source>
        <dbReference type="ARBA" id="ARBA00022475"/>
    </source>
</evidence>
<dbReference type="PANTHER" id="PTHR43790:SF2">
    <property type="entry name" value="AUTOINDUCER 2 IMPORT ATP-BINDING PROTEIN LSRA"/>
    <property type="match status" value="1"/>
</dbReference>
<dbReference type="AlphaFoldDB" id="A0A2S5GA43"/>
<gene>
    <name evidence="16" type="ORF">C4B60_15120</name>
</gene>
<reference evidence="16 17" key="1">
    <citation type="submission" date="2018-02" db="EMBL/GenBank/DDBJ databases">
        <title>Jeotgalibacillus proteolyticum sp. nov. a protease producing bacterium isolated from ocean sediments of Laizhou Bay.</title>
        <authorList>
            <person name="Li Y."/>
        </authorList>
    </citation>
    <scope>NUCLEOTIDE SEQUENCE [LARGE SCALE GENOMIC DNA]</scope>
    <source>
        <strain evidence="16 17">22-7</strain>
    </source>
</reference>
<comment type="catalytic activity">
    <reaction evidence="14">
        <text>ATP + H2O + (2R,4S)-2-methyl-2,3,3,4-tetrahydroxytetrahydrofuran-[AI-2-binding protein]Side 1 = ADP + phosphate + (2R,4S)-2-methyl-2,3,3,4-tetrahydroxytetrahydrofuranSide 2 + [AI-2-binding protein]Side 1.</text>
        <dbReference type="EC" id="7.6.2.13"/>
    </reaction>
</comment>
<dbReference type="FunFam" id="3.40.50.300:FF:000127">
    <property type="entry name" value="Ribose import ATP-binding protein RbsA"/>
    <property type="match status" value="1"/>
</dbReference>
<evidence type="ECO:0000256" key="11">
    <source>
        <dbReference type="ARBA" id="ARBA00023136"/>
    </source>
</evidence>
<evidence type="ECO:0000256" key="3">
    <source>
        <dbReference type="ARBA" id="ARBA00011262"/>
    </source>
</evidence>
<dbReference type="CDD" id="cd03215">
    <property type="entry name" value="ABC_Carb_Monos_II"/>
    <property type="match status" value="1"/>
</dbReference>
<dbReference type="InterPro" id="IPR027417">
    <property type="entry name" value="P-loop_NTPase"/>
</dbReference>
<dbReference type="EC" id="7.6.2.13" evidence="13"/>
<dbReference type="SMART" id="SM00382">
    <property type="entry name" value="AAA"/>
    <property type="match status" value="2"/>
</dbReference>
<dbReference type="CDD" id="cd03216">
    <property type="entry name" value="ABC_Carb_Monos_I"/>
    <property type="match status" value="1"/>
</dbReference>
<proteinExistence type="inferred from homology"/>
<evidence type="ECO:0000313" key="16">
    <source>
        <dbReference type="EMBL" id="PPA69860.1"/>
    </source>
</evidence>
<feature type="domain" description="ABC transporter" evidence="15">
    <location>
        <begin position="4"/>
        <end position="243"/>
    </location>
</feature>
<evidence type="ECO:0000256" key="7">
    <source>
        <dbReference type="ARBA" id="ARBA00022737"/>
    </source>
</evidence>
<dbReference type="InterPro" id="IPR003593">
    <property type="entry name" value="AAA+_ATPase"/>
</dbReference>
<dbReference type="InterPro" id="IPR050107">
    <property type="entry name" value="ABC_carbohydrate_import_ATPase"/>
</dbReference>
<accession>A0A2S5GA43</accession>
<dbReference type="Proteomes" id="UP000239047">
    <property type="component" value="Unassembled WGS sequence"/>
</dbReference>
<dbReference type="OrthoDB" id="9771863at2"/>
<evidence type="ECO:0000256" key="5">
    <source>
        <dbReference type="ARBA" id="ARBA00022448"/>
    </source>
</evidence>
<dbReference type="PANTHER" id="PTHR43790">
    <property type="entry name" value="CARBOHYDRATE TRANSPORT ATP-BINDING PROTEIN MG119-RELATED"/>
    <property type="match status" value="1"/>
</dbReference>
<keyword evidence="6" id="KW-1003">Cell membrane</keyword>
<feature type="domain" description="ABC transporter" evidence="15">
    <location>
        <begin position="244"/>
        <end position="496"/>
    </location>
</feature>
<name>A0A2S5GA43_9BACL</name>
<keyword evidence="11" id="KW-0472">Membrane</keyword>
<evidence type="ECO:0000256" key="10">
    <source>
        <dbReference type="ARBA" id="ARBA00022967"/>
    </source>
</evidence>
<evidence type="ECO:0000256" key="9">
    <source>
        <dbReference type="ARBA" id="ARBA00022840"/>
    </source>
</evidence>
<comment type="function">
    <text evidence="12">Part of the ABC transporter complex LsrABCD involved in autoinducer 2 (AI-2) import. Responsible for energy coupling to the transport system.</text>
</comment>
<keyword evidence="8" id="KW-0547">Nucleotide-binding</keyword>
<evidence type="ECO:0000256" key="12">
    <source>
        <dbReference type="ARBA" id="ARBA00023747"/>
    </source>
</evidence>
<keyword evidence="10" id="KW-1278">Translocase</keyword>
<dbReference type="EMBL" id="PREZ01000005">
    <property type="protein sequence ID" value="PPA69860.1"/>
    <property type="molecule type" value="Genomic_DNA"/>
</dbReference>
<protein>
    <recommendedName>
        <fullName evidence="4">Autoinducer 2 import ATP-binding protein LsrA</fullName>
        <ecNumber evidence="13">7.6.2.13</ecNumber>
    </recommendedName>
</protein>
<evidence type="ECO:0000256" key="8">
    <source>
        <dbReference type="ARBA" id="ARBA00022741"/>
    </source>
</evidence>
<evidence type="ECO:0000313" key="17">
    <source>
        <dbReference type="Proteomes" id="UP000239047"/>
    </source>
</evidence>
<dbReference type="Gene3D" id="3.40.50.300">
    <property type="entry name" value="P-loop containing nucleotide triphosphate hydrolases"/>
    <property type="match status" value="2"/>
</dbReference>
<evidence type="ECO:0000256" key="14">
    <source>
        <dbReference type="ARBA" id="ARBA00034076"/>
    </source>
</evidence>
<evidence type="ECO:0000259" key="15">
    <source>
        <dbReference type="PROSITE" id="PS50893"/>
    </source>
</evidence>
<evidence type="ECO:0000256" key="13">
    <source>
        <dbReference type="ARBA" id="ARBA00023798"/>
    </source>
</evidence>
<dbReference type="InterPro" id="IPR003439">
    <property type="entry name" value="ABC_transporter-like_ATP-bd"/>
</dbReference>
<dbReference type="PROSITE" id="PS00211">
    <property type="entry name" value="ABC_TRANSPORTER_1"/>
    <property type="match status" value="1"/>
</dbReference>
<organism evidence="16 17">
    <name type="scientific">Jeotgalibacillus proteolyticus</name>
    <dbReference type="NCBI Taxonomy" id="2082395"/>
    <lineage>
        <taxon>Bacteria</taxon>
        <taxon>Bacillati</taxon>
        <taxon>Bacillota</taxon>
        <taxon>Bacilli</taxon>
        <taxon>Bacillales</taxon>
        <taxon>Caryophanaceae</taxon>
        <taxon>Jeotgalibacillus</taxon>
    </lineage>
</organism>
<sequence length="513" mass="55870">MSLLEVRKISKSFGQVQVLKDVDFSVKAGEVHALLGVNGAGKSTLVKILSGDYTKDTGKIQLNGEEVSFKNPAEAKKNGIAMVVQEVDTALISNLSVVENLTLDDTLSGSPFGAVSWKKRKRKAVELLQRVNKKIDLNKLVSQCSLSEKQMILIARASAANASFIIFDEPTAPLSDSETKQLFEVIAGLKNEGIGMIYISHRMNEIKKIADRLTIMRDGKVVDVQKTEDLSVEEIISKMLGKTLKSADYTHRELGSKIAFEVKDVKVPETGSSFSLKVKEGEVVGIAGLVGAGKSETANALFGASRTKGSWLINGIEKRIHSPLDAIHAGISFVPEERRKSGILIDFSVKDNLSLPAIKSFSPYGWLQQNKERDSALAQMKELGISASSPLTLLKHLSGGNQQKVSIGKWLNRESSVFLFDEPTKGIDVGAKNDVFRLIASLAEEKKGIVYFTSEFDELLQIADRILVMYDGEIIEELTNAEASHEKIMQAATGGNTVEATDRIEQLSSSGKA</sequence>
<comment type="subunit">
    <text evidence="3">The complex is composed of two ATP-binding proteins (LsrA), two transmembrane proteins (LsrC and LsrD) and a solute-binding protein (LsrB).</text>
</comment>